<feature type="compositionally biased region" description="Low complexity" evidence="1">
    <location>
        <begin position="179"/>
        <end position="189"/>
    </location>
</feature>
<protein>
    <submittedName>
        <fullName evidence="2">Uncharacterized protein</fullName>
    </submittedName>
</protein>
<dbReference type="EMBL" id="QGMK01001290">
    <property type="protein sequence ID" value="TVY71262.1"/>
    <property type="molecule type" value="Genomic_DNA"/>
</dbReference>
<dbReference type="PANTHER" id="PTHR42068:SF1">
    <property type="entry name" value="YALI0B18964P"/>
    <property type="match status" value="1"/>
</dbReference>
<dbReference type="Proteomes" id="UP000469558">
    <property type="component" value="Unassembled WGS sequence"/>
</dbReference>
<feature type="region of interest" description="Disordered" evidence="1">
    <location>
        <begin position="336"/>
        <end position="580"/>
    </location>
</feature>
<feature type="compositionally biased region" description="Low complexity" evidence="1">
    <location>
        <begin position="767"/>
        <end position="783"/>
    </location>
</feature>
<feature type="region of interest" description="Disordered" evidence="1">
    <location>
        <begin position="819"/>
        <end position="921"/>
    </location>
</feature>
<feature type="compositionally biased region" description="Low complexity" evidence="1">
    <location>
        <begin position="202"/>
        <end position="212"/>
    </location>
</feature>
<proteinExistence type="predicted"/>
<feature type="compositionally biased region" description="Polar residues" evidence="1">
    <location>
        <begin position="337"/>
        <end position="348"/>
    </location>
</feature>
<dbReference type="AlphaFoldDB" id="A0A8T9C1G4"/>
<comment type="caution">
    <text evidence="2">The sequence shown here is derived from an EMBL/GenBank/DDBJ whole genome shotgun (WGS) entry which is preliminary data.</text>
</comment>
<feature type="compositionally biased region" description="Polar residues" evidence="1">
    <location>
        <begin position="310"/>
        <end position="321"/>
    </location>
</feature>
<dbReference type="OrthoDB" id="5396252at2759"/>
<feature type="compositionally biased region" description="Low complexity" evidence="1">
    <location>
        <begin position="741"/>
        <end position="759"/>
    </location>
</feature>
<feature type="compositionally biased region" description="Polar residues" evidence="1">
    <location>
        <begin position="371"/>
        <end position="382"/>
    </location>
</feature>
<feature type="compositionally biased region" description="Basic and acidic residues" evidence="1">
    <location>
        <begin position="438"/>
        <end position="448"/>
    </location>
</feature>
<keyword evidence="3" id="KW-1185">Reference proteome</keyword>
<evidence type="ECO:0000313" key="3">
    <source>
        <dbReference type="Proteomes" id="UP000469558"/>
    </source>
</evidence>
<gene>
    <name evidence="2" type="ORF">LSUE1_G005044</name>
</gene>
<organism evidence="2 3">
    <name type="scientific">Lachnellula suecica</name>
    <dbReference type="NCBI Taxonomy" id="602035"/>
    <lineage>
        <taxon>Eukaryota</taxon>
        <taxon>Fungi</taxon>
        <taxon>Dikarya</taxon>
        <taxon>Ascomycota</taxon>
        <taxon>Pezizomycotina</taxon>
        <taxon>Leotiomycetes</taxon>
        <taxon>Helotiales</taxon>
        <taxon>Lachnaceae</taxon>
        <taxon>Lachnellula</taxon>
    </lineage>
</organism>
<feature type="compositionally biased region" description="Polar residues" evidence="1">
    <location>
        <begin position="412"/>
        <end position="431"/>
    </location>
</feature>
<sequence length="921" mass="99317">MPKFSKAFGRRKSNTNVFEDIPDVPAAESTFKVFERPEGSKSFDGGVKFSKAINGPAARPKTAHLEDDNMFHNIGNNRGSGASNTNTASTADNSSRLSAASTAPSSTDVSGREEWRSPHDKPFSDIPVPPIPKSSSAFSLKNAGRSLSWGRNKPIPSPPKEASSPTIEEEPAASRDRALTTSSYASTATPPKLEKDLGLSLGGDFSDMFSGFGKRKSVVMEPADNRAKSHSPTRPKPPAPLTLDPRREVEASPYSWSSHHSNEGLMSSASPPPFAPRHDERGPPVPQHNAGHSRPQRPGAPVDTGLRRSSGFSGKRQSTFDSVDAVDEDARLLRESVNASRRMNNPDYSANVRDSWALPSTPSSYPVEDATISSWAANSVETTPKARKPVPEREDDDLFDTQIAASADLASRFQQRSVSPPSRNAPPQNKVMTPAQFERYKQDQERLRSVGGQPKDEEEDEEEPYDDDEDEAEKNRQLAKQRRKQEAHMAVYRQQMMKVTGEAPSGPPTSHRPSVFATQSSPNLALPGNSASDSNEEEDEEVPLAILQAHGFPNKNKPPMRSAGSNPNLRASAQMAGGNPADPRLPVFARNLPQDPYFGASVVNPMNRESLAFGGGGGGSVAGSAHGGPSRGLPPGGLVGVIATEERSRAMRRGSPNPQGDYGPPANGFNGMGMPPNQRASTAGSMMNGMMPGQMGQMGPMGPMNPMMMTPGDQAQMQMSQQMQQFMQMQMQFMQMMTAGQGQGQAPPQLPQMSQMPPMNGHMSQQSMGSMPRPGSPSLRPGSAQQQRAMTMLEPNAAPWMQNGHGSMYAPSIHAQGGYTPSIAPSERSNVGLPGRYRPVSSMPPADTKSRTSTMTGALQGWENKNGSATVKPVKKSGNNSDEDDEEGWEEMAKKREKKKSKWRSKKGDSTNGLKDMLGYA</sequence>
<feature type="compositionally biased region" description="Polar residues" evidence="1">
    <location>
        <begin position="254"/>
        <end position="269"/>
    </location>
</feature>
<feature type="region of interest" description="Disordered" evidence="1">
    <location>
        <begin position="741"/>
        <end position="783"/>
    </location>
</feature>
<evidence type="ECO:0000256" key="1">
    <source>
        <dbReference type="SAM" id="MobiDB-lite"/>
    </source>
</evidence>
<name>A0A8T9C1G4_9HELO</name>
<feature type="compositionally biased region" description="Acidic residues" evidence="1">
    <location>
        <begin position="456"/>
        <end position="472"/>
    </location>
</feature>
<feature type="region of interest" description="Disordered" evidence="1">
    <location>
        <begin position="54"/>
        <end position="323"/>
    </location>
</feature>
<feature type="compositionally biased region" description="Acidic residues" evidence="1">
    <location>
        <begin position="881"/>
        <end position="890"/>
    </location>
</feature>
<feature type="compositionally biased region" description="Polar residues" evidence="1">
    <location>
        <begin position="851"/>
        <end position="869"/>
    </location>
</feature>
<reference evidence="2 3" key="1">
    <citation type="submission" date="2018-05" db="EMBL/GenBank/DDBJ databases">
        <title>Genome sequencing and assembly of the regulated plant pathogen Lachnellula willkommii and related sister species for the development of diagnostic species identification markers.</title>
        <authorList>
            <person name="Giroux E."/>
            <person name="Bilodeau G."/>
        </authorList>
    </citation>
    <scope>NUCLEOTIDE SEQUENCE [LARGE SCALE GENOMIC DNA]</scope>
    <source>
        <strain evidence="2 3">CBS 268.59</strain>
    </source>
</reference>
<feature type="compositionally biased region" description="Polar residues" evidence="1">
    <location>
        <begin position="74"/>
        <end position="109"/>
    </location>
</feature>
<accession>A0A8T9C1G4</accession>
<dbReference type="PANTHER" id="PTHR42068">
    <property type="entry name" value="YALI0B18964P"/>
    <property type="match status" value="1"/>
</dbReference>
<evidence type="ECO:0000313" key="2">
    <source>
        <dbReference type="EMBL" id="TVY71262.1"/>
    </source>
</evidence>
<feature type="compositionally biased region" description="Basic residues" evidence="1">
    <location>
        <begin position="895"/>
        <end position="905"/>
    </location>
</feature>
<feature type="region of interest" description="Disordered" evidence="1">
    <location>
        <begin position="617"/>
        <end position="636"/>
    </location>
</feature>
<feature type="compositionally biased region" description="Basic and acidic residues" evidence="1">
    <location>
        <begin position="110"/>
        <end position="123"/>
    </location>
</feature>